<feature type="transmembrane region" description="Helical" evidence="1">
    <location>
        <begin position="191"/>
        <end position="211"/>
    </location>
</feature>
<sequence length="336" mass="36718">MKAWKDVWSMAQTKVGLVFAIVVPLLFLVVWMTGYEGTTERLDQLNVGVVGEVNDPFVTSLKEAPFTVQAVPTEVKGLEALDANEVDLVLQKDDATRQLTAHVSQTNAEFANAILERATETIGKQLNGEPTFTTSVVTEHAVSDFALSMLPLVLGFVIYIATMTMGIQFNLVSTILSKRHSIWSLFWSRQLLHGIVLLVVPLLLVSVAHVLTDITTPFIKLWAFELLVVATCIAVTQTNFAIFGPIAPLVNVALIPFQLMTAGNIVPAKMLAPFYQSLGTFLPVPNAVSGFSRLLFMDGSVGPQVLHLSLIGLGSFIVTCLVVSWREQRQARRVVA</sequence>
<keyword evidence="1" id="KW-0472">Membrane</keyword>
<dbReference type="Proteomes" id="UP000053797">
    <property type="component" value="Unassembled WGS sequence"/>
</dbReference>
<feature type="transmembrane region" description="Helical" evidence="1">
    <location>
        <begin position="15"/>
        <end position="35"/>
    </location>
</feature>
<keyword evidence="1" id="KW-0812">Transmembrane</keyword>
<feature type="transmembrane region" description="Helical" evidence="1">
    <location>
        <begin position="218"/>
        <end position="236"/>
    </location>
</feature>
<organism evidence="2 3">
    <name type="scientific">Exiguobacterium indicum</name>
    <dbReference type="NCBI Taxonomy" id="296995"/>
    <lineage>
        <taxon>Bacteria</taxon>
        <taxon>Bacillati</taxon>
        <taxon>Bacillota</taxon>
        <taxon>Bacilli</taxon>
        <taxon>Bacillales</taxon>
        <taxon>Bacillales Family XII. Incertae Sedis</taxon>
        <taxon>Exiguobacterium</taxon>
    </lineage>
</organism>
<feature type="transmembrane region" description="Helical" evidence="1">
    <location>
        <begin position="242"/>
        <end position="266"/>
    </location>
</feature>
<accession>A0A0V8GHC5</accession>
<evidence type="ECO:0000256" key="1">
    <source>
        <dbReference type="SAM" id="Phobius"/>
    </source>
</evidence>
<gene>
    <name evidence="2" type="ORF">AS033_09080</name>
</gene>
<dbReference type="AlphaFoldDB" id="A0A0V8GHC5"/>
<feature type="transmembrane region" description="Helical" evidence="1">
    <location>
        <begin position="308"/>
        <end position="325"/>
    </location>
</feature>
<comment type="caution">
    <text evidence="2">The sequence shown here is derived from an EMBL/GenBank/DDBJ whole genome shotgun (WGS) entry which is preliminary data.</text>
</comment>
<dbReference type="OrthoDB" id="2208410at2"/>
<feature type="transmembrane region" description="Helical" evidence="1">
    <location>
        <begin position="149"/>
        <end position="171"/>
    </location>
</feature>
<evidence type="ECO:0000313" key="3">
    <source>
        <dbReference type="Proteomes" id="UP000053797"/>
    </source>
</evidence>
<dbReference type="RefSeq" id="WP_058265267.1">
    <property type="nucleotide sequence ID" value="NZ_FMYN01000002.1"/>
</dbReference>
<dbReference type="EMBL" id="LNQL01000002">
    <property type="protein sequence ID" value="KSU49510.1"/>
    <property type="molecule type" value="Genomic_DNA"/>
</dbReference>
<proteinExistence type="predicted"/>
<protein>
    <submittedName>
        <fullName evidence="2">Uncharacterized protein</fullName>
    </submittedName>
</protein>
<keyword evidence="1" id="KW-1133">Transmembrane helix</keyword>
<name>A0A0V8GHC5_9BACL</name>
<reference evidence="2 3" key="1">
    <citation type="journal article" date="2015" name="Int. J. Syst. Evol. Microbiol.">
        <title>Exiguobacterium enclense sp. nov., isolated from sediment.</title>
        <authorList>
            <person name="Dastager S.G."/>
            <person name="Mawlankar R."/>
            <person name="Sonalkar V.V."/>
            <person name="Thorat M.N."/>
            <person name="Mual P."/>
            <person name="Verma A."/>
            <person name="Krishnamurthi S."/>
            <person name="Tang S.K."/>
            <person name="Li W.J."/>
        </authorList>
    </citation>
    <scope>NUCLEOTIDE SEQUENCE [LARGE SCALE GENOMIC DNA]</scope>
    <source>
        <strain evidence="2 3">NIO-1109</strain>
    </source>
</reference>
<evidence type="ECO:0000313" key="2">
    <source>
        <dbReference type="EMBL" id="KSU49510.1"/>
    </source>
</evidence>